<feature type="transmembrane region" description="Helical" evidence="1">
    <location>
        <begin position="199"/>
        <end position="218"/>
    </location>
</feature>
<name>A0A395W553_9FIRM</name>
<evidence type="ECO:0000313" key="3">
    <source>
        <dbReference type="EMBL" id="RGW71960.1"/>
    </source>
</evidence>
<dbReference type="Proteomes" id="UP000265489">
    <property type="component" value="Unassembled WGS sequence"/>
</dbReference>
<reference evidence="4 5" key="1">
    <citation type="submission" date="2018-08" db="EMBL/GenBank/DDBJ databases">
        <title>A genome reference for cultivated species of the human gut microbiota.</title>
        <authorList>
            <person name="Zou Y."/>
            <person name="Xue W."/>
            <person name="Luo G."/>
        </authorList>
    </citation>
    <scope>NUCLEOTIDE SEQUENCE [LARGE SCALE GENOMIC DNA]</scope>
    <source>
        <strain evidence="3 5">AF10-31</strain>
        <strain evidence="2 4">AF15-20</strain>
    </source>
</reference>
<feature type="transmembrane region" description="Helical" evidence="1">
    <location>
        <begin position="137"/>
        <end position="159"/>
    </location>
</feature>
<evidence type="ECO:0000256" key="1">
    <source>
        <dbReference type="SAM" id="Phobius"/>
    </source>
</evidence>
<feature type="transmembrane region" description="Helical" evidence="1">
    <location>
        <begin position="7"/>
        <end position="25"/>
    </location>
</feature>
<sequence length="229" mass="26021">MINSKSLTIVTISTILFGMLSKWLVGIPYMSLKHFDLYFVISFILWAIYSTSLYVASKIKCNGSNNFIKISCQGFIFGIIASCLKIGIDSLVLLMVEKTNNQILLTFAMEIVILLFGSLMIFALMKLQKNKFTWDKSLKKVTIILGCLIGVYIITFFSLNSKYQTLTQYTDVNALAKSGNINLNTLMEMENIMQYSKTFTMLSVIVFVVFFIGLWFMLHNTTSNAERTD</sequence>
<gene>
    <name evidence="3" type="ORF">DWV56_11670</name>
    <name evidence="2" type="ORF">DWW32_09705</name>
</gene>
<dbReference type="EMBL" id="QRYQ01000020">
    <property type="protein sequence ID" value="RGU90068.1"/>
    <property type="molecule type" value="Genomic_DNA"/>
</dbReference>
<evidence type="ECO:0000313" key="4">
    <source>
        <dbReference type="Proteomes" id="UP000265489"/>
    </source>
</evidence>
<feature type="transmembrane region" description="Helical" evidence="1">
    <location>
        <begin position="37"/>
        <end position="55"/>
    </location>
</feature>
<organism evidence="2 4">
    <name type="scientific">Holdemanella biformis</name>
    <dbReference type="NCBI Taxonomy" id="1735"/>
    <lineage>
        <taxon>Bacteria</taxon>
        <taxon>Bacillati</taxon>
        <taxon>Bacillota</taxon>
        <taxon>Erysipelotrichia</taxon>
        <taxon>Erysipelotrichales</taxon>
        <taxon>Erysipelotrichaceae</taxon>
        <taxon>Holdemanella</taxon>
    </lineage>
</organism>
<proteinExistence type="predicted"/>
<feature type="transmembrane region" description="Helical" evidence="1">
    <location>
        <begin position="75"/>
        <end position="96"/>
    </location>
</feature>
<feature type="transmembrane region" description="Helical" evidence="1">
    <location>
        <begin position="102"/>
        <end position="125"/>
    </location>
</feature>
<dbReference type="EMBL" id="QSAT01000056">
    <property type="protein sequence ID" value="RGW71960.1"/>
    <property type="molecule type" value="Genomic_DNA"/>
</dbReference>
<keyword evidence="1" id="KW-0812">Transmembrane</keyword>
<dbReference type="RefSeq" id="WP_117531805.1">
    <property type="nucleotide sequence ID" value="NZ_JAQDGG010000020.1"/>
</dbReference>
<protein>
    <recommendedName>
        <fullName evidence="6">DUF4199 domain-containing protein</fullName>
    </recommendedName>
</protein>
<dbReference type="AlphaFoldDB" id="A0A395W553"/>
<accession>A0A395W553</accession>
<dbReference type="Proteomes" id="UP000284651">
    <property type="component" value="Unassembled WGS sequence"/>
</dbReference>
<evidence type="ECO:0008006" key="6">
    <source>
        <dbReference type="Google" id="ProtNLM"/>
    </source>
</evidence>
<evidence type="ECO:0000313" key="2">
    <source>
        <dbReference type="EMBL" id="RGU90068.1"/>
    </source>
</evidence>
<keyword evidence="1" id="KW-1133">Transmembrane helix</keyword>
<evidence type="ECO:0000313" key="5">
    <source>
        <dbReference type="Proteomes" id="UP000284651"/>
    </source>
</evidence>
<comment type="caution">
    <text evidence="2">The sequence shown here is derived from an EMBL/GenBank/DDBJ whole genome shotgun (WGS) entry which is preliminary data.</text>
</comment>
<keyword evidence="1" id="KW-0472">Membrane</keyword>